<dbReference type="PRINTS" id="PR00080">
    <property type="entry name" value="SDRFAMILY"/>
</dbReference>
<gene>
    <name evidence="4" type="ORF">PTT_12046</name>
</gene>
<keyword evidence="2" id="KW-0521">NADP</keyword>
<evidence type="ECO:0000313" key="5">
    <source>
        <dbReference type="Proteomes" id="UP000001067"/>
    </source>
</evidence>
<dbReference type="EMBL" id="GL534905">
    <property type="protein sequence ID" value="EFQ91181.1"/>
    <property type="molecule type" value="Genomic_DNA"/>
</dbReference>
<dbReference type="Proteomes" id="UP000001067">
    <property type="component" value="Unassembled WGS sequence"/>
</dbReference>
<evidence type="ECO:0000256" key="2">
    <source>
        <dbReference type="ARBA" id="ARBA00022857"/>
    </source>
</evidence>
<dbReference type="PROSITE" id="PS00061">
    <property type="entry name" value="ADH_SHORT"/>
    <property type="match status" value="1"/>
</dbReference>
<proteinExistence type="inferred from homology"/>
<feature type="region of interest" description="Disordered" evidence="3">
    <location>
        <begin position="299"/>
        <end position="334"/>
    </location>
</feature>
<evidence type="ECO:0000256" key="3">
    <source>
        <dbReference type="SAM" id="MobiDB-lite"/>
    </source>
</evidence>
<comment type="similarity">
    <text evidence="1">Belongs to the short-chain dehydrogenases/reductases (SDR) family.</text>
</comment>
<dbReference type="eggNOG" id="KOG1200">
    <property type="taxonomic scope" value="Eukaryota"/>
</dbReference>
<reference evidence="4 5" key="1">
    <citation type="journal article" date="2010" name="Genome Biol.">
        <title>A first genome assembly of the barley fungal pathogen Pyrenophora teres f. teres.</title>
        <authorList>
            <person name="Ellwood S.R."/>
            <person name="Liu Z."/>
            <person name="Syme R.A."/>
            <person name="Lai Z."/>
            <person name="Hane J.K."/>
            <person name="Keiper F."/>
            <person name="Moffat C.S."/>
            <person name="Oliver R.P."/>
            <person name="Friesen T.L."/>
        </authorList>
    </citation>
    <scope>NUCLEOTIDE SEQUENCE [LARGE SCALE GENOMIC DNA]</scope>
    <source>
        <strain evidence="4 5">0-1</strain>
    </source>
</reference>
<name>E3RSV8_PYRTT</name>
<dbReference type="PANTHER" id="PTHR42760">
    <property type="entry name" value="SHORT-CHAIN DEHYDROGENASES/REDUCTASES FAMILY MEMBER"/>
    <property type="match status" value="1"/>
</dbReference>
<keyword evidence="5" id="KW-1185">Reference proteome</keyword>
<feature type="compositionally biased region" description="Acidic residues" evidence="3">
    <location>
        <begin position="384"/>
        <end position="396"/>
    </location>
</feature>
<organism evidence="5">
    <name type="scientific">Pyrenophora teres f. teres (strain 0-1)</name>
    <name type="common">Barley net blotch fungus</name>
    <name type="synonym">Drechslera teres f. teres</name>
    <dbReference type="NCBI Taxonomy" id="861557"/>
    <lineage>
        <taxon>Eukaryota</taxon>
        <taxon>Fungi</taxon>
        <taxon>Dikarya</taxon>
        <taxon>Ascomycota</taxon>
        <taxon>Pezizomycotina</taxon>
        <taxon>Dothideomycetes</taxon>
        <taxon>Pleosporomycetidae</taxon>
        <taxon>Pleosporales</taxon>
        <taxon>Pleosporineae</taxon>
        <taxon>Pleosporaceae</taxon>
        <taxon>Pyrenophora</taxon>
    </lineage>
</organism>
<evidence type="ECO:0008006" key="6">
    <source>
        <dbReference type="Google" id="ProtNLM"/>
    </source>
</evidence>
<protein>
    <recommendedName>
        <fullName evidence="6">Acetoin dehydrogenase</fullName>
    </recommendedName>
</protein>
<dbReference type="SUPFAM" id="SSF51735">
    <property type="entry name" value="NAD(P)-binding Rossmann-fold domains"/>
    <property type="match status" value="1"/>
</dbReference>
<dbReference type="GO" id="GO:0016616">
    <property type="term" value="F:oxidoreductase activity, acting on the CH-OH group of donors, NAD or NADP as acceptor"/>
    <property type="evidence" value="ECO:0007669"/>
    <property type="project" value="TreeGrafter"/>
</dbReference>
<sequence length="607" mass="68406">MPLSTTPRILVRALPKLTNIPRITFQAPRGTRNYASAAGDRTAIVTGSARGIGKAIALRLANDGYHVCINDIAANKSSADEVVKEIQGLSRKAFAYTADVSKLSEVQAMVNASVSELGPLNTMVANAGIAQVKALLDVTEEDLKRMFEINRTLPYSTIREEDTEYHVVYGVYHCYATAAKQMISQGNGGKLIGAASVAAFKPTALLGHYGASKWAIRGLTHSFALELAEHKITANAYAPGIVGTAMWDLIDEKMGEKTGAKKGETFKKYTDLIALGRTSVPEDVSDTWHLITTQLHTYTSPTPNTMSSRHETYPLHPDYPPPPSVEEDQSGSAESHLPYDLIYTIMNDYPEAYREYENIIYDFNPDHDAHDINGALHDLQSNSSDDDEEETSEEYETPPATPEQHEPTSIKRDVHRYNVPQIPRQIQQRQHHVSHLPTIVINEHVQPRAATPTLPVLPTHIPAYAQQIYERRSTNGPIYPRQAYREYRSDWQMYDEHEHDHLRGSGGRRHGGYDRVADGRRQRYCAAPRESFPEYEEEYMRAPDWVYLSDSLISDIRAMANDMRGRRQQWREEREQRNEKRREVDMLRDVVASVNTGDITGNWGEGM</sequence>
<dbReference type="HOGENOM" id="CLU_449877_0_0_1"/>
<accession>E3RSV8</accession>
<dbReference type="InterPro" id="IPR002347">
    <property type="entry name" value="SDR_fam"/>
</dbReference>
<dbReference type="PRINTS" id="PR00081">
    <property type="entry name" value="GDHRDH"/>
</dbReference>
<dbReference type="Pfam" id="PF00106">
    <property type="entry name" value="adh_short"/>
    <property type="match status" value="1"/>
</dbReference>
<dbReference type="GO" id="GO:0006633">
    <property type="term" value="P:fatty acid biosynthetic process"/>
    <property type="evidence" value="ECO:0007669"/>
    <property type="project" value="TreeGrafter"/>
</dbReference>
<evidence type="ECO:0000256" key="1">
    <source>
        <dbReference type="ARBA" id="ARBA00006484"/>
    </source>
</evidence>
<dbReference type="KEGG" id="pte:PTT_12046"/>
<feature type="region of interest" description="Disordered" evidence="3">
    <location>
        <begin position="371"/>
        <end position="411"/>
    </location>
</feature>
<dbReference type="Gene3D" id="3.40.50.720">
    <property type="entry name" value="NAD(P)-binding Rossmann-like Domain"/>
    <property type="match status" value="1"/>
</dbReference>
<dbReference type="InterPro" id="IPR036291">
    <property type="entry name" value="NAD(P)-bd_dom_sf"/>
</dbReference>
<evidence type="ECO:0000313" key="4">
    <source>
        <dbReference type="EMBL" id="EFQ91181.1"/>
    </source>
</evidence>
<dbReference type="AlphaFoldDB" id="E3RSV8"/>
<dbReference type="OrthoDB" id="498125at2759"/>
<dbReference type="InterPro" id="IPR020904">
    <property type="entry name" value="Sc_DH/Rdtase_CS"/>
</dbReference>
<dbReference type="GO" id="GO:0048038">
    <property type="term" value="F:quinone binding"/>
    <property type="evidence" value="ECO:0007669"/>
    <property type="project" value="TreeGrafter"/>
</dbReference>
<dbReference type="PANTHER" id="PTHR42760:SF121">
    <property type="entry name" value="3-OXOACYL-(ACYL-CARRIER-PROTEIN) REDUCTASE"/>
    <property type="match status" value="1"/>
</dbReference>